<proteinExistence type="predicted"/>
<dbReference type="InParanoid" id="A0A369J6E0"/>
<reference evidence="1" key="1">
    <citation type="submission" date="2018-04" db="EMBL/GenBank/DDBJ databases">
        <title>Whole genome sequencing of Hypsizygus marmoreus.</title>
        <authorList>
            <person name="Choi I.-G."/>
            <person name="Min B."/>
            <person name="Kim J.-G."/>
            <person name="Kim S."/>
            <person name="Oh Y.-L."/>
            <person name="Kong W.-S."/>
            <person name="Park H."/>
            <person name="Jeong J."/>
            <person name="Song E.-S."/>
        </authorList>
    </citation>
    <scope>NUCLEOTIDE SEQUENCE [LARGE SCALE GENOMIC DNA]</scope>
    <source>
        <strain evidence="1">51987-8</strain>
    </source>
</reference>
<evidence type="ECO:0000313" key="2">
    <source>
        <dbReference type="Proteomes" id="UP000076154"/>
    </source>
</evidence>
<dbReference type="AlphaFoldDB" id="A0A369J6E0"/>
<comment type="caution">
    <text evidence="1">The sequence shown here is derived from an EMBL/GenBank/DDBJ whole genome shotgun (WGS) entry which is preliminary data.</text>
</comment>
<accession>A0A369J6E0</accession>
<gene>
    <name evidence="1" type="ORF">Hypma_003570</name>
</gene>
<name>A0A369J6E0_HYPMA</name>
<dbReference type="EMBL" id="LUEZ02000137">
    <property type="protein sequence ID" value="RDB15965.1"/>
    <property type="molecule type" value="Genomic_DNA"/>
</dbReference>
<organism evidence="1 2">
    <name type="scientific">Hypsizygus marmoreus</name>
    <name type="common">White beech mushroom</name>
    <name type="synonym">Agaricus marmoreus</name>
    <dbReference type="NCBI Taxonomy" id="39966"/>
    <lineage>
        <taxon>Eukaryota</taxon>
        <taxon>Fungi</taxon>
        <taxon>Dikarya</taxon>
        <taxon>Basidiomycota</taxon>
        <taxon>Agaricomycotina</taxon>
        <taxon>Agaricomycetes</taxon>
        <taxon>Agaricomycetidae</taxon>
        <taxon>Agaricales</taxon>
        <taxon>Tricholomatineae</taxon>
        <taxon>Lyophyllaceae</taxon>
        <taxon>Hypsizygus</taxon>
    </lineage>
</organism>
<evidence type="ECO:0000313" key="1">
    <source>
        <dbReference type="EMBL" id="RDB15965.1"/>
    </source>
</evidence>
<dbReference type="Proteomes" id="UP000076154">
    <property type="component" value="Unassembled WGS sequence"/>
</dbReference>
<protein>
    <submittedName>
        <fullName evidence="1">Uncharacterized protein</fullName>
    </submittedName>
</protein>
<keyword evidence="2" id="KW-1185">Reference proteome</keyword>
<sequence>MEEPLFVEVALGNSHRQLHIRKFRETKELSPHYSRRNAELVATKGLAYVALNSNQCMSFSVYLGTALKPPPCSRGAFADVSLERGLKRATMIPNSVLALKTDRQRPYAQIAHQKRTPVATEDLSCFLKSRLRVEQQYAVSAPRPWLVVPVPLTSPRYTRVTSVFIILLCLAASGDEFHLFPAEGIGALLELCKAGLFSSSCSHPRCEVGA</sequence>